<gene>
    <name evidence="1" type="ORF">P280DRAFT_150151</name>
</gene>
<dbReference type="Proteomes" id="UP000799753">
    <property type="component" value="Unassembled WGS sequence"/>
</dbReference>
<protein>
    <submittedName>
        <fullName evidence="1">Uncharacterized protein</fullName>
    </submittedName>
</protein>
<reference evidence="1" key="1">
    <citation type="journal article" date="2020" name="Stud. Mycol.">
        <title>101 Dothideomycetes genomes: a test case for predicting lifestyles and emergence of pathogens.</title>
        <authorList>
            <person name="Haridas S."/>
            <person name="Albert R."/>
            <person name="Binder M."/>
            <person name="Bloem J."/>
            <person name="Labutti K."/>
            <person name="Salamov A."/>
            <person name="Andreopoulos B."/>
            <person name="Baker S."/>
            <person name="Barry K."/>
            <person name="Bills G."/>
            <person name="Bluhm B."/>
            <person name="Cannon C."/>
            <person name="Castanera R."/>
            <person name="Culley D."/>
            <person name="Daum C."/>
            <person name="Ezra D."/>
            <person name="Gonzalez J."/>
            <person name="Henrissat B."/>
            <person name="Kuo A."/>
            <person name="Liang C."/>
            <person name="Lipzen A."/>
            <person name="Lutzoni F."/>
            <person name="Magnuson J."/>
            <person name="Mondo S."/>
            <person name="Nolan M."/>
            <person name="Ohm R."/>
            <person name="Pangilinan J."/>
            <person name="Park H.-J."/>
            <person name="Ramirez L."/>
            <person name="Alfaro M."/>
            <person name="Sun H."/>
            <person name="Tritt A."/>
            <person name="Yoshinaga Y."/>
            <person name="Zwiers L.-H."/>
            <person name="Turgeon B."/>
            <person name="Goodwin S."/>
            <person name="Spatafora J."/>
            <person name="Crous P."/>
            <person name="Grigoriev I."/>
        </authorList>
    </citation>
    <scope>NUCLEOTIDE SEQUENCE</scope>
    <source>
        <strain evidence="1">CBS 473.64</strain>
    </source>
</reference>
<dbReference type="AlphaFoldDB" id="A0A6A6RM82"/>
<organism evidence="1 2">
    <name type="scientific">Massarina eburnea CBS 473.64</name>
    <dbReference type="NCBI Taxonomy" id="1395130"/>
    <lineage>
        <taxon>Eukaryota</taxon>
        <taxon>Fungi</taxon>
        <taxon>Dikarya</taxon>
        <taxon>Ascomycota</taxon>
        <taxon>Pezizomycotina</taxon>
        <taxon>Dothideomycetes</taxon>
        <taxon>Pleosporomycetidae</taxon>
        <taxon>Pleosporales</taxon>
        <taxon>Massarineae</taxon>
        <taxon>Massarinaceae</taxon>
        <taxon>Massarina</taxon>
    </lineage>
</organism>
<proteinExistence type="predicted"/>
<keyword evidence="2" id="KW-1185">Reference proteome</keyword>
<dbReference type="EMBL" id="MU006798">
    <property type="protein sequence ID" value="KAF2636412.1"/>
    <property type="molecule type" value="Genomic_DNA"/>
</dbReference>
<name>A0A6A6RM82_9PLEO</name>
<accession>A0A6A6RM82</accession>
<evidence type="ECO:0000313" key="2">
    <source>
        <dbReference type="Proteomes" id="UP000799753"/>
    </source>
</evidence>
<sequence>MGVSVAARRRASPLPSPPLLNGRLSLAAPHARPYSTAADLDSWESVPSTDVRSPGPSQRLPSWPPWLSWPSRPPTMTAWITDLCRKGLSLYRKDSRARVMVGRGASCYSCIAIVTGREPAPFCLCLTAGSLCGAGHTSVPMEGEVLPEPHRETHCRTKAVVVGSVLV</sequence>
<evidence type="ECO:0000313" key="1">
    <source>
        <dbReference type="EMBL" id="KAF2636412.1"/>
    </source>
</evidence>